<dbReference type="AlphaFoldDB" id="A0A6J6ECP3"/>
<proteinExistence type="predicted"/>
<organism evidence="1">
    <name type="scientific">freshwater metagenome</name>
    <dbReference type="NCBI Taxonomy" id="449393"/>
    <lineage>
        <taxon>unclassified sequences</taxon>
        <taxon>metagenomes</taxon>
        <taxon>ecological metagenomes</taxon>
    </lineage>
</organism>
<sequence>MNVDFFGSVVAGDSADVGCSASFNVDEGFAVLEADDSGAAALVFLTLGSLTTLAGLAGLAGLPGFSADVIAGAARAASRNASRFT</sequence>
<reference evidence="1" key="1">
    <citation type="submission" date="2020-05" db="EMBL/GenBank/DDBJ databases">
        <authorList>
            <person name="Chiriac C."/>
            <person name="Salcher M."/>
            <person name="Ghai R."/>
            <person name="Kavagutti S V."/>
        </authorList>
    </citation>
    <scope>NUCLEOTIDE SEQUENCE</scope>
</reference>
<dbReference type="EMBL" id="CAEZTD010000167">
    <property type="protein sequence ID" value="CAB4574250.1"/>
    <property type="molecule type" value="Genomic_DNA"/>
</dbReference>
<gene>
    <name evidence="1" type="ORF">UFOPK1591_01481</name>
</gene>
<protein>
    <submittedName>
        <fullName evidence="1">Unannotated protein</fullName>
    </submittedName>
</protein>
<evidence type="ECO:0000313" key="1">
    <source>
        <dbReference type="EMBL" id="CAB4574250.1"/>
    </source>
</evidence>
<accession>A0A6J6ECP3</accession>
<name>A0A6J6ECP3_9ZZZZ</name>